<dbReference type="PANTHER" id="PTHR48014:SF21">
    <property type="entry name" value="SERINE_THREONINE-PROTEIN KINASE FRAY2"/>
    <property type="match status" value="1"/>
</dbReference>
<evidence type="ECO:0000256" key="3">
    <source>
        <dbReference type="ARBA" id="ARBA00022741"/>
    </source>
</evidence>
<dbReference type="AlphaFoldDB" id="A0AAW1QB85"/>
<evidence type="ECO:0000256" key="4">
    <source>
        <dbReference type="ARBA" id="ARBA00022777"/>
    </source>
</evidence>
<dbReference type="Gene3D" id="3.30.200.20">
    <property type="entry name" value="Phosphorylase Kinase, domain 1"/>
    <property type="match status" value="1"/>
</dbReference>
<comment type="similarity">
    <text evidence="1">Belongs to the protein kinase superfamily. STE Ser/Thr protein kinase family. STE20 subfamily.</text>
</comment>
<reference evidence="9 10" key="1">
    <citation type="journal article" date="2024" name="Nat. Commun.">
        <title>Phylogenomics reveals the evolutionary origins of lichenization in chlorophyte algae.</title>
        <authorList>
            <person name="Puginier C."/>
            <person name="Libourel C."/>
            <person name="Otte J."/>
            <person name="Skaloud P."/>
            <person name="Haon M."/>
            <person name="Grisel S."/>
            <person name="Petersen M."/>
            <person name="Berrin J.G."/>
            <person name="Delaux P.M."/>
            <person name="Dal Grande F."/>
            <person name="Keller J."/>
        </authorList>
    </citation>
    <scope>NUCLEOTIDE SEQUENCE [LARGE SCALE GENOMIC DNA]</scope>
    <source>
        <strain evidence="9 10">SAG 2145</strain>
    </source>
</reference>
<evidence type="ECO:0000256" key="2">
    <source>
        <dbReference type="ARBA" id="ARBA00022679"/>
    </source>
</evidence>
<feature type="binding site" evidence="6">
    <location>
        <position position="53"/>
    </location>
    <ligand>
        <name>ATP</name>
        <dbReference type="ChEBI" id="CHEBI:30616"/>
    </ligand>
</feature>
<dbReference type="Pfam" id="PF04366">
    <property type="entry name" value="Ysc84"/>
    <property type="match status" value="1"/>
</dbReference>
<evidence type="ECO:0000256" key="7">
    <source>
        <dbReference type="SAM" id="MobiDB-lite"/>
    </source>
</evidence>
<feature type="compositionally biased region" description="Polar residues" evidence="7">
    <location>
        <begin position="664"/>
        <end position="676"/>
    </location>
</feature>
<keyword evidence="3 6" id="KW-0547">Nucleotide-binding</keyword>
<dbReference type="InterPro" id="IPR008271">
    <property type="entry name" value="Ser/Thr_kinase_AS"/>
</dbReference>
<dbReference type="PROSITE" id="PS50011">
    <property type="entry name" value="PROTEIN_KINASE_DOM"/>
    <property type="match status" value="1"/>
</dbReference>
<evidence type="ECO:0000256" key="1">
    <source>
        <dbReference type="ARBA" id="ARBA00008874"/>
    </source>
</evidence>
<feature type="compositionally biased region" description="Polar residues" evidence="7">
    <location>
        <begin position="752"/>
        <end position="769"/>
    </location>
</feature>
<dbReference type="InterPro" id="IPR017441">
    <property type="entry name" value="Protein_kinase_ATP_BS"/>
</dbReference>
<dbReference type="SMART" id="SM00220">
    <property type="entry name" value="S_TKc"/>
    <property type="match status" value="1"/>
</dbReference>
<dbReference type="PROSITE" id="PS00108">
    <property type="entry name" value="PROTEIN_KINASE_ST"/>
    <property type="match status" value="1"/>
</dbReference>
<evidence type="ECO:0000313" key="9">
    <source>
        <dbReference type="EMBL" id="KAK9817589.1"/>
    </source>
</evidence>
<dbReference type="GO" id="GO:0043539">
    <property type="term" value="F:protein serine/threonine kinase activator activity"/>
    <property type="evidence" value="ECO:0007669"/>
    <property type="project" value="InterPro"/>
</dbReference>
<feature type="region of interest" description="Disordered" evidence="7">
    <location>
        <begin position="791"/>
        <end position="874"/>
    </location>
</feature>
<evidence type="ECO:0000256" key="6">
    <source>
        <dbReference type="PROSITE-ProRule" id="PRU10141"/>
    </source>
</evidence>
<evidence type="ECO:0000313" key="10">
    <source>
        <dbReference type="Proteomes" id="UP001438707"/>
    </source>
</evidence>
<dbReference type="EMBL" id="JALJOS010000064">
    <property type="protein sequence ID" value="KAK9817589.1"/>
    <property type="molecule type" value="Genomic_DNA"/>
</dbReference>
<protein>
    <recommendedName>
        <fullName evidence="8">Protein kinase domain-containing protein</fullName>
    </recommendedName>
</protein>
<dbReference type="PROSITE" id="PS00107">
    <property type="entry name" value="PROTEIN_KINASE_ATP"/>
    <property type="match status" value="1"/>
</dbReference>
<dbReference type="GO" id="GO:0005524">
    <property type="term" value="F:ATP binding"/>
    <property type="evidence" value="ECO:0007669"/>
    <property type="project" value="UniProtKB-UniRule"/>
</dbReference>
<name>A0AAW1QB85_9CHLO</name>
<feature type="domain" description="Protein kinase" evidence="8">
    <location>
        <begin position="24"/>
        <end position="292"/>
    </location>
</feature>
<dbReference type="InterPro" id="IPR000719">
    <property type="entry name" value="Prot_kinase_dom"/>
</dbReference>
<dbReference type="InterPro" id="IPR047173">
    <property type="entry name" value="STRAD_A/B-like"/>
</dbReference>
<feature type="region of interest" description="Disordered" evidence="7">
    <location>
        <begin position="332"/>
        <end position="370"/>
    </location>
</feature>
<accession>A0AAW1QB85</accession>
<feature type="region of interest" description="Disordered" evidence="7">
    <location>
        <begin position="632"/>
        <end position="678"/>
    </location>
</feature>
<feature type="region of interest" description="Disordered" evidence="7">
    <location>
        <begin position="724"/>
        <end position="774"/>
    </location>
</feature>
<dbReference type="Pfam" id="PF00069">
    <property type="entry name" value="Pkinase"/>
    <property type="match status" value="1"/>
</dbReference>
<keyword evidence="4" id="KW-0418">Kinase</keyword>
<dbReference type="InterPro" id="IPR011009">
    <property type="entry name" value="Kinase-like_dom_sf"/>
</dbReference>
<dbReference type="InterPro" id="IPR007461">
    <property type="entry name" value="Ysc84_actin-binding"/>
</dbReference>
<dbReference type="GO" id="GO:0004672">
    <property type="term" value="F:protein kinase activity"/>
    <property type="evidence" value="ECO:0007669"/>
    <property type="project" value="InterPro"/>
</dbReference>
<organism evidence="9 10">
    <name type="scientific">Apatococcus lobatus</name>
    <dbReference type="NCBI Taxonomy" id="904363"/>
    <lineage>
        <taxon>Eukaryota</taxon>
        <taxon>Viridiplantae</taxon>
        <taxon>Chlorophyta</taxon>
        <taxon>core chlorophytes</taxon>
        <taxon>Trebouxiophyceae</taxon>
        <taxon>Chlorellales</taxon>
        <taxon>Chlorellaceae</taxon>
        <taxon>Apatococcus</taxon>
    </lineage>
</organism>
<keyword evidence="5 6" id="KW-0067">ATP-binding</keyword>
<evidence type="ECO:0000259" key="8">
    <source>
        <dbReference type="PROSITE" id="PS50011"/>
    </source>
</evidence>
<dbReference type="SUPFAM" id="SSF56112">
    <property type="entry name" value="Protein kinase-like (PK-like)"/>
    <property type="match status" value="1"/>
</dbReference>
<keyword evidence="10" id="KW-1185">Reference proteome</keyword>
<proteinExistence type="inferred from homology"/>
<keyword evidence="2" id="KW-0808">Transferase</keyword>
<dbReference type="PANTHER" id="PTHR48014">
    <property type="entry name" value="SERINE/THREONINE-PROTEIN KINASE FRAY2"/>
    <property type="match status" value="1"/>
</dbReference>
<comment type="caution">
    <text evidence="9">The sequence shown here is derived from an EMBL/GenBank/DDBJ whole genome shotgun (WGS) entry which is preliminary data.</text>
</comment>
<dbReference type="Gene3D" id="1.10.510.10">
    <property type="entry name" value="Transferase(Phosphotransferase) domain 1"/>
    <property type="match status" value="1"/>
</dbReference>
<sequence>MPHTHNRRPSSQDDLNFPSDPAEYTLDKQIGKGVSSTVWHASCKLHNCDVAIKIVDLEKSEEGWDLVMQEAHTLHTQHHPNLLPLLACFLQGCCLWLVLPCMGGGSVSTLLQHSYPEGLPETAIAAIMKEVLKGLEYLHQHHVIHRDIKAGNILLGEEGQVVVADLGVAATLKLAEEPCGNTYLQRHSYVGSPGWMAPEVLVNDSGYALKADIWSFGMTLLEVAQGHAPFASLPFEVLVLSVVNGPTPGLEEDPDCPEHRFSKELREVISACLTKQADLRPTAPDLLKLKFFKNAPKHREQVVKGLLADLPTLEERLEELKERPLRSTSFKLARTSTGGGPGPVLVREASSNRRKLQSRPSSSNLHPRDLGPQEAMMLLARLKPSPTLTSQASSSALHRLSKVLPFIHVSDEGPHLPAEVIRAAKGVGFVAGWRGSLGVRHAWSFGFAMAKLSDSPTDGSTWSGPSFYYLADSGMGGVGYERRQAVLILCTDEAVAKFKNTEGFNLSELKLESHYSGTLDARHALRNIEKYQAKKTAYVIAMRFADGGVLFSSQGGQSTPSRASNEAAYGSAHSNADILNGKVAPPEAYNDVIQALISIEKVAISRSRAASPSPSCQRLDLLVSEGSNVVANPVTSDSGACSPLRRTSPEARHDGGYPPRKSPLSKQGSTDGSSSCPPDFTFSGLTSAQWGLQFADHAAAAGSSLYGSEVGSVSSVDQATLGSPTQVVQQAAPGASGGQVAAETPTLRGVPSGQQQQQPLAAHSGNSEMGTHVGQLNGADQMAEVPMATHFSNPAAGGQLAAGQDSPDDDNEPAMTHYPHPGVLLSEEQQRARSHPYPHDVLRPPSPPVAPGRSNPPRPPLSRLGRSASNASHEGAAAVIVPQKQQPASEHINQIDPAYGWLKQVLTKSQPKQNCQHWSRCWAY</sequence>
<dbReference type="Proteomes" id="UP001438707">
    <property type="component" value="Unassembled WGS sequence"/>
</dbReference>
<gene>
    <name evidence="9" type="ORF">WJX74_006507</name>
</gene>
<feature type="compositionally biased region" description="Pro residues" evidence="7">
    <location>
        <begin position="844"/>
        <end position="860"/>
    </location>
</feature>
<evidence type="ECO:0000256" key="5">
    <source>
        <dbReference type="ARBA" id="ARBA00022840"/>
    </source>
</evidence>